<dbReference type="InterPro" id="IPR015422">
    <property type="entry name" value="PyrdxlP-dep_Trfase_small"/>
</dbReference>
<dbReference type="GO" id="GO:0019346">
    <property type="term" value="P:transsulfuration"/>
    <property type="evidence" value="ECO:0007669"/>
    <property type="project" value="InterPro"/>
</dbReference>
<evidence type="ECO:0000256" key="3">
    <source>
        <dbReference type="ARBA" id="ARBA00022898"/>
    </source>
</evidence>
<reference evidence="4" key="3">
    <citation type="journal article" date="2001" name="Genome Res.">
        <title>Genome evolution at the genus level: comparison of three complete genomes of hyperthermophilic archaea.</title>
        <authorList>
            <person name="Lecompte O."/>
            <person name="Ripp R."/>
            <person name="Puzos-Barbe V."/>
            <person name="Duprat S."/>
            <person name="Heilig R."/>
            <person name="Dietrich J."/>
            <person name="Thierry J.C."/>
            <person name="Poch O."/>
        </authorList>
    </citation>
    <scope>NUCLEOTIDE SEQUENCE</scope>
    <source>
        <strain evidence="4">Orsay</strain>
    </source>
</reference>
<dbReference type="InterPro" id="IPR000277">
    <property type="entry name" value="Cys/Met-Metab_PyrdxlP-dep_enz"/>
</dbReference>
<dbReference type="SUPFAM" id="SSF53383">
    <property type="entry name" value="PLP-dependent transferases"/>
    <property type="match status" value="1"/>
</dbReference>
<accession>Q9V088</accession>
<protein>
    <submittedName>
        <fullName evidence="4 5">Cystathionine gamma-synthase</fullName>
    </submittedName>
</protein>
<name>Q9V088_PYRAB</name>
<dbReference type="EMBL" id="AJ248285">
    <property type="protein sequence ID" value="CAB49817.1"/>
    <property type="molecule type" value="Genomic_DNA"/>
</dbReference>
<dbReference type="PANTHER" id="PTHR11808:SF15">
    <property type="entry name" value="CYSTATHIONINE GAMMA-LYASE"/>
    <property type="match status" value="1"/>
</dbReference>
<dbReference type="PIR" id="H75137">
    <property type="entry name" value="H75137"/>
</dbReference>
<dbReference type="Proteomes" id="UP000000810">
    <property type="component" value="Chromosome"/>
</dbReference>
<reference evidence="5 7" key="5">
    <citation type="journal article" date="2012" name="Curr. Microbiol.">
        <title>Re-annotation of two hyperthermophilic archaea Pyrococcus abyssi GE5 and Pyrococcus furiosus DSM 3638.</title>
        <authorList>
            <person name="Gao J."/>
            <person name="Wang J."/>
        </authorList>
    </citation>
    <scope>GENOME REANNOTATION</scope>
    <source>
        <strain evidence="5">GE5</strain>
        <strain evidence="7">GE5 / Orsay</strain>
    </source>
</reference>
<dbReference type="FunFam" id="3.40.640.10:FF:000046">
    <property type="entry name" value="Cystathionine gamma-lyase"/>
    <property type="match status" value="1"/>
</dbReference>
<dbReference type="PIRSF" id="PIRSF001434">
    <property type="entry name" value="CGS"/>
    <property type="match status" value="1"/>
</dbReference>
<dbReference type="EMBL" id="HE613800">
    <property type="protein sequence ID" value="CCE70311.1"/>
    <property type="molecule type" value="Genomic_DNA"/>
</dbReference>
<dbReference type="AlphaFoldDB" id="Q9V088"/>
<dbReference type="Gene3D" id="3.90.1150.10">
    <property type="entry name" value="Aspartate Aminotransferase, domain 1"/>
    <property type="match status" value="1"/>
</dbReference>
<keyword evidence="6" id="KW-1185">Reference proteome</keyword>
<proteinExistence type="inferred from homology"/>
<dbReference type="Proteomes" id="UP000009139">
    <property type="component" value="Chromosome"/>
</dbReference>
<dbReference type="GO" id="GO:0004123">
    <property type="term" value="F:cystathionine gamma-lyase activity"/>
    <property type="evidence" value="ECO:0007669"/>
    <property type="project" value="TreeGrafter"/>
</dbReference>
<dbReference type="InterPro" id="IPR015421">
    <property type="entry name" value="PyrdxlP-dep_Trfase_major"/>
</dbReference>
<dbReference type="NCBIfam" id="NF006347">
    <property type="entry name" value="PRK08574.1"/>
    <property type="match status" value="1"/>
</dbReference>
<evidence type="ECO:0000313" key="6">
    <source>
        <dbReference type="Proteomes" id="UP000000810"/>
    </source>
</evidence>
<evidence type="ECO:0000256" key="1">
    <source>
        <dbReference type="ARBA" id="ARBA00001933"/>
    </source>
</evidence>
<dbReference type="GO" id="GO:0030170">
    <property type="term" value="F:pyridoxal phosphate binding"/>
    <property type="evidence" value="ECO:0007669"/>
    <property type="project" value="InterPro"/>
</dbReference>
<evidence type="ECO:0000313" key="7">
    <source>
        <dbReference type="Proteomes" id="UP000009139"/>
    </source>
</evidence>
<reference evidence="4" key="2">
    <citation type="journal article" date="2000" name="J. Mol. Biol.">
        <title>Archaeal homologs of eukaryotic methylation guide small nucleolar RNAs: lessons from the Pyrococcus genomes.</title>
        <authorList>
            <person name="Gaspin C."/>
            <person name="Cavaille J."/>
            <person name="Erauso G."/>
        </authorList>
    </citation>
    <scope>NUCLEOTIDE SEQUENCE</scope>
    <source>
        <strain evidence="4">Orsay</strain>
    </source>
</reference>
<organism evidence="4 6">
    <name type="scientific">Pyrococcus abyssi (strain GE5 / Orsay)</name>
    <dbReference type="NCBI Taxonomy" id="272844"/>
    <lineage>
        <taxon>Archaea</taxon>
        <taxon>Methanobacteriati</taxon>
        <taxon>Methanobacteriota</taxon>
        <taxon>Thermococci</taxon>
        <taxon>Thermococcales</taxon>
        <taxon>Thermococcaceae</taxon>
        <taxon>Pyrococcus</taxon>
    </lineage>
</organism>
<dbReference type="CDD" id="cd00614">
    <property type="entry name" value="CGS_like"/>
    <property type="match status" value="1"/>
</dbReference>
<dbReference type="InterPro" id="IPR015424">
    <property type="entry name" value="PyrdxlP-dep_Trfase"/>
</dbReference>
<reference evidence="4 6" key="4">
    <citation type="journal article" date="2003" name="Mol. Microbiol.">
        <title>An integrated analysis of the genome of the hyperthermophilic archaeon Pyrococcus abyssi.</title>
        <authorList>
            <person name="Cohen G."/>
            <person name="Barbe V."/>
            <person name="Flament D."/>
            <person name="Galperin M."/>
            <person name="Heilig R."/>
            <person name="Ripp R."/>
            <person name="Lecompte O."/>
            <person name="Prieur D."/>
            <person name="Poch O."/>
            <person name="Quellerou J."/>
            <person name="Thierry J.C."/>
            <person name="Van der Oost J."/>
            <person name="Weissenbach J."/>
            <person name="Zivanovic Y."/>
            <person name="Forterre P."/>
        </authorList>
    </citation>
    <scope>NUCLEOTIDE SEQUENCE [LARGE SCALE GENOMIC DNA]</scope>
    <source>
        <strain evidence="6">GE5 / Orsay</strain>
        <strain evidence="4">Orsay</strain>
    </source>
</reference>
<gene>
    <name evidence="4" type="primary">metB</name>
    <name evidence="4" type="ORF">PAB0605</name>
</gene>
<dbReference type="STRING" id="272844.PAB0605"/>
<evidence type="ECO:0000256" key="2">
    <source>
        <dbReference type="ARBA" id="ARBA00009077"/>
    </source>
</evidence>
<dbReference type="PANTHER" id="PTHR11808">
    <property type="entry name" value="TRANS-SULFURATION ENZYME FAMILY MEMBER"/>
    <property type="match status" value="1"/>
</dbReference>
<dbReference type="KEGG" id="pab:PAB0605"/>
<reference evidence="4" key="1">
    <citation type="submission" date="1999-07" db="EMBL/GenBank/DDBJ databases">
        <authorList>
            <person name="Genoscope"/>
        </authorList>
    </citation>
    <scope>NUCLEOTIDE SEQUENCE</scope>
    <source>
        <strain evidence="4">Orsay</strain>
    </source>
</reference>
<dbReference type="OrthoDB" id="43458at2157"/>
<evidence type="ECO:0000313" key="4">
    <source>
        <dbReference type="EMBL" id="CAB49817.1"/>
    </source>
</evidence>
<dbReference type="PATRIC" id="fig|272844.11.peg.956"/>
<dbReference type="GO" id="GO:0019343">
    <property type="term" value="P:cysteine biosynthetic process via cystathionine"/>
    <property type="evidence" value="ECO:0007669"/>
    <property type="project" value="TreeGrafter"/>
</dbReference>
<dbReference type="GO" id="GO:0005737">
    <property type="term" value="C:cytoplasm"/>
    <property type="evidence" value="ECO:0007669"/>
    <property type="project" value="TreeGrafter"/>
</dbReference>
<comment type="similarity">
    <text evidence="2">Belongs to the trans-sulfuration enzymes family.</text>
</comment>
<keyword evidence="3" id="KW-0663">Pyridoxal phosphate</keyword>
<dbReference type="Pfam" id="PF01053">
    <property type="entry name" value="Cys_Met_Meta_PP"/>
    <property type="match status" value="1"/>
</dbReference>
<evidence type="ECO:0000313" key="5">
    <source>
        <dbReference type="EMBL" id="CCE70311.1"/>
    </source>
</evidence>
<comment type="cofactor">
    <cofactor evidence="1">
        <name>pyridoxal 5'-phosphate</name>
        <dbReference type="ChEBI" id="CHEBI:597326"/>
    </cofactor>
</comment>
<dbReference type="eggNOG" id="arCOG00060">
    <property type="taxonomic scope" value="Archaea"/>
</dbReference>
<dbReference type="Gene3D" id="3.40.640.10">
    <property type="entry name" value="Type I PLP-dependent aspartate aminotransferase-like (Major domain)"/>
    <property type="match status" value="1"/>
</dbReference>
<sequence>MVIFRIKNYVEKDINLPWDQREGEIKMKPLHDPLYITAVFKQVGDAYPTDRGTELKYSREENPTVRKLEDKLAELEGSDNALAFNSGMSAISTLYFSLLEGGDKVVLSMEGYGTTIELAKLLRKFGVDVKLAYPSADSLIETIDEETKLVLVETMTNPTLKVIDVPEVAKRCREVGAILVVDNTFVTPLLYKPLEDGASYVVHSLTKYIAGHNDVLGGAVLWNGEFSRDLWEWRRRLGTIIQPFDAWMIERGMRTLEVRFERQSENAMAIAEFLKDHPKVREVHYPGLKDDPYYKVARRLFKKDLYGGVVAFDLGSGDNALAFLRGLKRIFPSPSLGGVESIATYPVKSAAKTLDEEIREILGITDGLIRLSVGLEPLDELIEDIDNALGVVR</sequence>
<dbReference type="HOGENOM" id="CLU_018986_2_0_2"/>